<feature type="domain" description="NADP-dependent oxidoreductase" evidence="3">
    <location>
        <begin position="87"/>
        <end position="380"/>
    </location>
</feature>
<gene>
    <name evidence="4" type="ORF">TSPGSL018_3028</name>
</gene>
<dbReference type="EMBL" id="GBEZ01001401">
    <property type="protein sequence ID" value="JAC83567.1"/>
    <property type="molecule type" value="Transcribed_RNA"/>
</dbReference>
<keyword evidence="1" id="KW-0560">Oxidoreductase</keyword>
<feature type="compositionally biased region" description="Low complexity" evidence="2">
    <location>
        <begin position="60"/>
        <end position="69"/>
    </location>
</feature>
<accession>A0A061SEH7</accession>
<dbReference type="PANTHER" id="PTHR43625:SF88">
    <property type="entry name" value="OS07G0143000 PROTEIN"/>
    <property type="match status" value="1"/>
</dbReference>
<dbReference type="InterPro" id="IPR036812">
    <property type="entry name" value="NAD(P)_OxRdtase_dom_sf"/>
</dbReference>
<protein>
    <recommendedName>
        <fullName evidence="3">NADP-dependent oxidoreductase domain-containing protein</fullName>
    </recommendedName>
</protein>
<evidence type="ECO:0000256" key="2">
    <source>
        <dbReference type="SAM" id="MobiDB-lite"/>
    </source>
</evidence>
<dbReference type="CDD" id="cd19093">
    <property type="entry name" value="AKR_AtPLR-like"/>
    <property type="match status" value="1"/>
</dbReference>
<dbReference type="SUPFAM" id="SSF51430">
    <property type="entry name" value="NAD(P)-linked oxidoreductase"/>
    <property type="match status" value="1"/>
</dbReference>
<reference evidence="4" key="1">
    <citation type="submission" date="2014-05" db="EMBL/GenBank/DDBJ databases">
        <title>The transcriptome of the halophilic microalga Tetraselmis sp. GSL018 isolated from the Great Salt Lake, Utah.</title>
        <authorList>
            <person name="Jinkerson R.E."/>
            <person name="D'Adamo S."/>
            <person name="Posewitz M.C."/>
        </authorList>
    </citation>
    <scope>NUCLEOTIDE SEQUENCE</scope>
    <source>
        <strain evidence="4">GSL018</strain>
    </source>
</reference>
<dbReference type="Pfam" id="PF00248">
    <property type="entry name" value="Aldo_ket_red"/>
    <property type="match status" value="1"/>
</dbReference>
<evidence type="ECO:0000256" key="1">
    <source>
        <dbReference type="ARBA" id="ARBA00023002"/>
    </source>
</evidence>
<evidence type="ECO:0000313" key="4">
    <source>
        <dbReference type="EMBL" id="JAC83567.1"/>
    </source>
</evidence>
<dbReference type="AlphaFoldDB" id="A0A061SEH7"/>
<dbReference type="InterPro" id="IPR023210">
    <property type="entry name" value="NADP_OxRdtase_dom"/>
</dbReference>
<dbReference type="Gene3D" id="3.20.20.100">
    <property type="entry name" value="NADP-dependent oxidoreductase domain"/>
    <property type="match status" value="1"/>
</dbReference>
<dbReference type="PANTHER" id="PTHR43625">
    <property type="entry name" value="AFLATOXIN B1 ALDEHYDE REDUCTASE"/>
    <property type="match status" value="1"/>
</dbReference>
<sequence>MTISTMRVQNVSVSRTSRSAQPARLLKPLRIQRPTHTRYVVKAENDSDDSGSAPEPQEPTGTSTTAVVGTSGDKVKLGKSGLEVSALGIGAWSWGDRSGYWGYGQGYDKADTEKAYQATIDAGIDFIDTAEVYGFGLSEEFLGEYMRKTGTSPVVATKFAPLPWRFKAEDVVKAAKDSLRRLQLEKMGLYMIHWPGFGLNGLSNKAYVDGLAMCKEQGLCDAVGVSNFSASRLVSAADQLEARGIPLASNQVQYSLMYRAPETSGVLGACRERGITLIAYSPLAQGILTGKYTKSNRPTGPRGLTFNDQRLESVQPLLSLMRDIGGAHGEKTLSQVALNWNICKGTLPIPGAKNVDQLAEAAGALGWRLTDEEVAALDEASSRVIPFPGAPFESW</sequence>
<name>A0A061SEH7_9CHLO</name>
<organism evidence="4">
    <name type="scientific">Tetraselmis sp. GSL018</name>
    <dbReference type="NCBI Taxonomy" id="582737"/>
    <lineage>
        <taxon>Eukaryota</taxon>
        <taxon>Viridiplantae</taxon>
        <taxon>Chlorophyta</taxon>
        <taxon>core chlorophytes</taxon>
        <taxon>Chlorodendrophyceae</taxon>
        <taxon>Chlorodendrales</taxon>
        <taxon>Chlorodendraceae</taxon>
        <taxon>Tetraselmis</taxon>
    </lineage>
</organism>
<dbReference type="GO" id="GO:0016491">
    <property type="term" value="F:oxidoreductase activity"/>
    <property type="evidence" value="ECO:0007669"/>
    <property type="project" value="UniProtKB-KW"/>
</dbReference>
<feature type="region of interest" description="Disordered" evidence="2">
    <location>
        <begin position="1"/>
        <end position="24"/>
    </location>
</feature>
<dbReference type="InterPro" id="IPR050791">
    <property type="entry name" value="Aldo-Keto_reductase"/>
</dbReference>
<dbReference type="GO" id="GO:0005737">
    <property type="term" value="C:cytoplasm"/>
    <property type="evidence" value="ECO:0007669"/>
    <property type="project" value="TreeGrafter"/>
</dbReference>
<feature type="region of interest" description="Disordered" evidence="2">
    <location>
        <begin position="43"/>
        <end position="69"/>
    </location>
</feature>
<evidence type="ECO:0000259" key="3">
    <source>
        <dbReference type="Pfam" id="PF00248"/>
    </source>
</evidence>
<proteinExistence type="predicted"/>
<feature type="compositionally biased region" description="Polar residues" evidence="2">
    <location>
        <begin position="1"/>
        <end position="20"/>
    </location>
</feature>